<dbReference type="RefSeq" id="WP_023357941.1">
    <property type="nucleotide sequence ID" value="NC_022657.1"/>
</dbReference>
<dbReference type="Proteomes" id="UP000017746">
    <property type="component" value="Chromosome"/>
</dbReference>
<dbReference type="SUPFAM" id="SSF55961">
    <property type="entry name" value="Bet v1-like"/>
    <property type="match status" value="1"/>
</dbReference>
<dbReference type="AlphaFoldDB" id="U5VPW4"/>
<dbReference type="InterPro" id="IPR023393">
    <property type="entry name" value="START-like_dom_sf"/>
</dbReference>
<evidence type="ECO:0000259" key="2">
    <source>
        <dbReference type="Pfam" id="PF08327"/>
    </source>
</evidence>
<dbReference type="PATRIC" id="fig|1246995.3.peg.713"/>
<dbReference type="EMBL" id="CP006272">
    <property type="protein sequence ID" value="AGZ38998.1"/>
    <property type="molecule type" value="Genomic_DNA"/>
</dbReference>
<gene>
    <name evidence="3" type="ORF">AFR_03545</name>
</gene>
<dbReference type="OrthoDB" id="9805228at2"/>
<reference evidence="3 4" key="1">
    <citation type="journal article" date="2014" name="J. Biotechnol.">
        <title>Complete genome sequence of the actinobacterium Actinoplanes friuliensis HAG 010964, producer of the lipopeptide antibiotic friulimycin.</title>
        <authorList>
            <person name="Ruckert C."/>
            <person name="Szczepanowski R."/>
            <person name="Albersmeier A."/>
            <person name="Goesmann A."/>
            <person name="Fischer N."/>
            <person name="Steinkamper A."/>
            <person name="Puhler A."/>
            <person name="Biener R."/>
            <person name="Schwartz D."/>
            <person name="Kalinowski J."/>
        </authorList>
    </citation>
    <scope>NUCLEOTIDE SEQUENCE [LARGE SCALE GENOMIC DNA]</scope>
    <source>
        <strain evidence="3 4">DSM 7358</strain>
    </source>
</reference>
<organism evidence="3 4">
    <name type="scientific">Actinoplanes friuliensis DSM 7358</name>
    <dbReference type="NCBI Taxonomy" id="1246995"/>
    <lineage>
        <taxon>Bacteria</taxon>
        <taxon>Bacillati</taxon>
        <taxon>Actinomycetota</taxon>
        <taxon>Actinomycetes</taxon>
        <taxon>Micromonosporales</taxon>
        <taxon>Micromonosporaceae</taxon>
        <taxon>Actinoplanes</taxon>
    </lineage>
</organism>
<dbReference type="HOGENOM" id="CLU_1694240_0_0_11"/>
<dbReference type="KEGG" id="afs:AFR_03545"/>
<dbReference type="InterPro" id="IPR013538">
    <property type="entry name" value="ASHA1/2-like_C"/>
</dbReference>
<proteinExistence type="inferred from homology"/>
<accession>U5VPW4</accession>
<keyword evidence="4" id="KW-1185">Reference proteome</keyword>
<evidence type="ECO:0000313" key="3">
    <source>
        <dbReference type="EMBL" id="AGZ38998.1"/>
    </source>
</evidence>
<feature type="domain" description="Activator of Hsp90 ATPase homologue 1/2-like C-terminal" evidence="2">
    <location>
        <begin position="13"/>
        <end position="144"/>
    </location>
</feature>
<evidence type="ECO:0000256" key="1">
    <source>
        <dbReference type="ARBA" id="ARBA00006817"/>
    </source>
</evidence>
<protein>
    <recommendedName>
        <fullName evidence="2">Activator of Hsp90 ATPase homologue 1/2-like C-terminal domain-containing protein</fullName>
    </recommendedName>
</protein>
<dbReference type="STRING" id="1246995.AFR_03545"/>
<dbReference type="Pfam" id="PF08327">
    <property type="entry name" value="AHSA1"/>
    <property type="match status" value="1"/>
</dbReference>
<comment type="similarity">
    <text evidence="1">Belongs to the AHA1 family.</text>
</comment>
<dbReference type="CDD" id="cd07814">
    <property type="entry name" value="SRPBCC_CalC_Aha1-like"/>
    <property type="match status" value="1"/>
</dbReference>
<dbReference type="eggNOG" id="COG3832">
    <property type="taxonomic scope" value="Bacteria"/>
</dbReference>
<sequence>MTIDMRMTRQLPATPEEVFDAYTDAEKQKIWFSILDEQPGIVEIEVDLRVGGQQTAVWGPGPDTLFRETQTFLEIDRPHRLVTESTGSSPDGMSMTTRIEVTFEEKDGGTLMTVAQSGFPVPEVRDFFVGEVWVGAFDRLEAYVTRGKASADV</sequence>
<dbReference type="Gene3D" id="3.30.530.20">
    <property type="match status" value="1"/>
</dbReference>
<evidence type="ECO:0000313" key="4">
    <source>
        <dbReference type="Proteomes" id="UP000017746"/>
    </source>
</evidence>
<name>U5VPW4_9ACTN</name>